<keyword evidence="11" id="KW-1185">Reference proteome</keyword>
<feature type="coiled-coil region" evidence="6">
    <location>
        <begin position="250"/>
        <end position="277"/>
    </location>
</feature>
<accession>A0A2V3IRT0</accession>
<dbReference type="OrthoDB" id="2110451at2759"/>
<keyword evidence="2" id="KW-0132">Cell division</keyword>
<keyword evidence="3" id="KW-0498">Mitosis</keyword>
<evidence type="ECO:0000256" key="5">
    <source>
        <dbReference type="ARBA" id="ARBA00023306"/>
    </source>
</evidence>
<dbReference type="InterPro" id="IPR024790">
    <property type="entry name" value="APC4_long_dom"/>
</dbReference>
<dbReference type="EMBL" id="NBIV01000092">
    <property type="protein sequence ID" value="PXF44427.1"/>
    <property type="molecule type" value="Genomic_DNA"/>
</dbReference>
<dbReference type="Pfam" id="PF12894">
    <property type="entry name" value="ANAPC4_WD40"/>
    <property type="match status" value="1"/>
</dbReference>
<reference evidence="10 11" key="1">
    <citation type="journal article" date="2018" name="Mol. Biol. Evol.">
        <title>Analysis of the draft genome of the red seaweed Gracilariopsis chorda provides insights into genome size evolution in Rhodophyta.</title>
        <authorList>
            <person name="Lee J."/>
            <person name="Yang E.C."/>
            <person name="Graf L."/>
            <person name="Yang J.H."/>
            <person name="Qiu H."/>
            <person name="Zel Zion U."/>
            <person name="Chan C.X."/>
            <person name="Stephens T.G."/>
            <person name="Weber A.P.M."/>
            <person name="Boo G.H."/>
            <person name="Boo S.M."/>
            <person name="Kim K.M."/>
            <person name="Shin Y."/>
            <person name="Jung M."/>
            <person name="Lee S.J."/>
            <person name="Yim H.S."/>
            <person name="Lee J.H."/>
            <person name="Bhattacharya D."/>
            <person name="Yoon H.S."/>
        </authorList>
    </citation>
    <scope>NUCLEOTIDE SEQUENCE [LARGE SCALE GENOMIC DNA]</scope>
    <source>
        <strain evidence="10 11">SKKU-2015</strain>
        <tissue evidence="10">Whole body</tissue>
    </source>
</reference>
<dbReference type="Pfam" id="PF12896">
    <property type="entry name" value="ANAPC4"/>
    <property type="match status" value="1"/>
</dbReference>
<dbReference type="GO" id="GO:0005680">
    <property type="term" value="C:anaphase-promoting complex"/>
    <property type="evidence" value="ECO:0007669"/>
    <property type="project" value="InterPro"/>
</dbReference>
<dbReference type="GO" id="GO:0031145">
    <property type="term" value="P:anaphase-promoting complex-dependent catabolic process"/>
    <property type="evidence" value="ECO:0007669"/>
    <property type="project" value="InterPro"/>
</dbReference>
<dbReference type="PANTHER" id="PTHR13260">
    <property type="entry name" value="ANAPHASE PROMOTING COMPLEX SUBUNIT 4 APC4"/>
    <property type="match status" value="1"/>
</dbReference>
<dbReference type="Gene3D" id="2.130.10.10">
    <property type="entry name" value="YVTN repeat-like/Quinoprotein amine dehydrogenase"/>
    <property type="match status" value="1"/>
</dbReference>
<dbReference type="STRING" id="448386.A0A2V3IRT0"/>
<keyword evidence="5" id="KW-0131">Cell cycle</keyword>
<feature type="region of interest" description="Disordered" evidence="7">
    <location>
        <begin position="127"/>
        <end position="157"/>
    </location>
</feature>
<sequence length="701" mass="76967">MGSERNASSLVLLHDRSFSAAVSNVTVCPNMDLFAAVLDRISIAIFRKNCQRLATISACTKQKESITAYTWSPDGANIALASSSGALSIYSVDQCSSAVSKTKRGSRDSDAVASVTLPTPASTLLWADTQAQSMPERDRSDSAHEYQDRAAEFESDSLEEANIPCKGLLIAGDENGAITIYTHNLQLRVAHVQALCEKVPVRGIHMSSIHPHALAIGYEKCDTPEQNSTASRCVMRIVNLESVFAHLPEIDRINREVKAANNVIQTLSTTMKRIRKEWVQGAMAILSASIQKPIEKLMRDFAEDEYHQDAWSSLYDVYCGAKMKNGMLQHLGTDLSESGAKEALRSFRAHADDVEEAVMATLPIAEQMTFRASEYRGLARVKGRFERVGVRLKEGNELFEAAQKLCGAVEQLMDESERMCSEAEAFLGWVVIAAAKAGGMAIETADETKLHKMSEKDKELVSGFLKRMSEGEGDVVSGVIANEVEDGFRRFEKCVQAVFEVPAKAISSAVSMEAGIWFGVSELGWSSDKVLQWCWSEGACNEYLVVCMRESDGELVFARYGREKNGWKIMKRRLTRGDKVVQVWGSGYVSGEKFVIVSEGEGSGRDRMECFMLRGRDVEGKALEGEGEEFEEGSCEMQGLSECRAVDVGVDGAESWLLGQFEGGGGRLSVGADRNGRFVCLLMKRNRILIVGARGDEELAD</sequence>
<evidence type="ECO:0000313" key="10">
    <source>
        <dbReference type="EMBL" id="PXF44427.1"/>
    </source>
</evidence>
<feature type="domain" description="Anaphase-promoting complex subunit 4 long" evidence="9">
    <location>
        <begin position="238"/>
        <end position="431"/>
    </location>
</feature>
<organism evidence="10 11">
    <name type="scientific">Gracilariopsis chorda</name>
    <dbReference type="NCBI Taxonomy" id="448386"/>
    <lineage>
        <taxon>Eukaryota</taxon>
        <taxon>Rhodophyta</taxon>
        <taxon>Florideophyceae</taxon>
        <taxon>Rhodymeniophycidae</taxon>
        <taxon>Gracilariales</taxon>
        <taxon>Gracilariaceae</taxon>
        <taxon>Gracilariopsis</taxon>
    </lineage>
</organism>
<dbReference type="InterPro" id="IPR036322">
    <property type="entry name" value="WD40_repeat_dom_sf"/>
</dbReference>
<dbReference type="GO" id="GO:0051301">
    <property type="term" value="P:cell division"/>
    <property type="evidence" value="ECO:0007669"/>
    <property type="project" value="UniProtKB-KW"/>
</dbReference>
<evidence type="ECO:0000259" key="8">
    <source>
        <dbReference type="Pfam" id="PF12894"/>
    </source>
</evidence>
<dbReference type="SUPFAM" id="SSF50978">
    <property type="entry name" value="WD40 repeat-like"/>
    <property type="match status" value="1"/>
</dbReference>
<evidence type="ECO:0000256" key="7">
    <source>
        <dbReference type="SAM" id="MobiDB-lite"/>
    </source>
</evidence>
<dbReference type="GO" id="GO:0034399">
    <property type="term" value="C:nuclear periphery"/>
    <property type="evidence" value="ECO:0007669"/>
    <property type="project" value="TreeGrafter"/>
</dbReference>
<evidence type="ECO:0000256" key="4">
    <source>
        <dbReference type="ARBA" id="ARBA00022786"/>
    </source>
</evidence>
<gene>
    <name evidence="10" type="ORF">BWQ96_05870</name>
</gene>
<evidence type="ECO:0000256" key="6">
    <source>
        <dbReference type="SAM" id="Coils"/>
    </source>
</evidence>
<comment type="caution">
    <text evidence="10">The sequence shown here is derived from an EMBL/GenBank/DDBJ whole genome shotgun (WGS) entry which is preliminary data.</text>
</comment>
<protein>
    <recommendedName>
        <fullName evidence="1">Anaphase-promoting complex subunit 4</fullName>
    </recommendedName>
</protein>
<evidence type="ECO:0000313" key="11">
    <source>
        <dbReference type="Proteomes" id="UP000247409"/>
    </source>
</evidence>
<proteinExistence type="predicted"/>
<keyword evidence="4" id="KW-0833">Ubl conjugation pathway</keyword>
<dbReference type="InterPro" id="IPR024789">
    <property type="entry name" value="APC4"/>
</dbReference>
<feature type="domain" description="Anaphase-promoting complex subunit 4-like WD40" evidence="8">
    <location>
        <begin position="26"/>
        <end position="96"/>
    </location>
</feature>
<dbReference type="GO" id="GO:0070979">
    <property type="term" value="P:protein K11-linked ubiquitination"/>
    <property type="evidence" value="ECO:0007669"/>
    <property type="project" value="TreeGrafter"/>
</dbReference>
<dbReference type="Proteomes" id="UP000247409">
    <property type="component" value="Unassembled WGS sequence"/>
</dbReference>
<feature type="compositionally biased region" description="Basic and acidic residues" evidence="7">
    <location>
        <begin position="135"/>
        <end position="152"/>
    </location>
</feature>
<keyword evidence="6" id="KW-0175">Coiled coil</keyword>
<name>A0A2V3IRT0_9FLOR</name>
<dbReference type="PANTHER" id="PTHR13260:SF0">
    <property type="entry name" value="ANAPHASE-PROMOTING COMPLEX SUBUNIT 4"/>
    <property type="match status" value="1"/>
</dbReference>
<evidence type="ECO:0000256" key="2">
    <source>
        <dbReference type="ARBA" id="ARBA00022618"/>
    </source>
</evidence>
<evidence type="ECO:0000256" key="3">
    <source>
        <dbReference type="ARBA" id="ARBA00022776"/>
    </source>
</evidence>
<evidence type="ECO:0000259" key="9">
    <source>
        <dbReference type="Pfam" id="PF12896"/>
    </source>
</evidence>
<dbReference type="AlphaFoldDB" id="A0A2V3IRT0"/>
<dbReference type="InterPro" id="IPR015943">
    <property type="entry name" value="WD40/YVTN_repeat-like_dom_sf"/>
</dbReference>
<evidence type="ECO:0000256" key="1">
    <source>
        <dbReference type="ARBA" id="ARBA00016067"/>
    </source>
</evidence>
<dbReference type="InterPro" id="IPR024977">
    <property type="entry name" value="Apc4-like_WD40_dom"/>
</dbReference>